<evidence type="ECO:0000313" key="2">
    <source>
        <dbReference type="Proteomes" id="UP001054945"/>
    </source>
</evidence>
<dbReference type="EMBL" id="BPLR01003250">
    <property type="protein sequence ID" value="GIX82546.1"/>
    <property type="molecule type" value="Genomic_DNA"/>
</dbReference>
<gene>
    <name evidence="1" type="ORF">CEXT_304541</name>
</gene>
<sequence>MLVNPDKIVPKYVLLRISNAWKEMGPRVLEFKITELNFKANSYLNLTSQHCQLITKGTSYYHSLIEQTQSTTDKVCSVECPVSPMWDKLLSSHSVGSGLKLTQKSFRCSHCRD</sequence>
<accession>A0AAV4ND27</accession>
<dbReference type="AlphaFoldDB" id="A0AAV4ND27"/>
<evidence type="ECO:0000313" key="1">
    <source>
        <dbReference type="EMBL" id="GIX82546.1"/>
    </source>
</evidence>
<proteinExistence type="predicted"/>
<comment type="caution">
    <text evidence="1">The sequence shown here is derived from an EMBL/GenBank/DDBJ whole genome shotgun (WGS) entry which is preliminary data.</text>
</comment>
<keyword evidence="2" id="KW-1185">Reference proteome</keyword>
<protein>
    <submittedName>
        <fullName evidence="1">Uncharacterized protein</fullName>
    </submittedName>
</protein>
<organism evidence="1 2">
    <name type="scientific">Caerostris extrusa</name>
    <name type="common">Bark spider</name>
    <name type="synonym">Caerostris bankana</name>
    <dbReference type="NCBI Taxonomy" id="172846"/>
    <lineage>
        <taxon>Eukaryota</taxon>
        <taxon>Metazoa</taxon>
        <taxon>Ecdysozoa</taxon>
        <taxon>Arthropoda</taxon>
        <taxon>Chelicerata</taxon>
        <taxon>Arachnida</taxon>
        <taxon>Araneae</taxon>
        <taxon>Araneomorphae</taxon>
        <taxon>Entelegynae</taxon>
        <taxon>Araneoidea</taxon>
        <taxon>Araneidae</taxon>
        <taxon>Caerostris</taxon>
    </lineage>
</organism>
<dbReference type="Proteomes" id="UP001054945">
    <property type="component" value="Unassembled WGS sequence"/>
</dbReference>
<name>A0AAV4ND27_CAEEX</name>
<reference evidence="1 2" key="1">
    <citation type="submission" date="2021-06" db="EMBL/GenBank/DDBJ databases">
        <title>Caerostris extrusa draft genome.</title>
        <authorList>
            <person name="Kono N."/>
            <person name="Arakawa K."/>
        </authorList>
    </citation>
    <scope>NUCLEOTIDE SEQUENCE [LARGE SCALE GENOMIC DNA]</scope>
</reference>